<organism evidence="2 3">
    <name type="scientific">Candidatus Gottesmanbacteria bacterium GW2011_GWC2_39_8</name>
    <dbReference type="NCBI Taxonomy" id="1618450"/>
    <lineage>
        <taxon>Bacteria</taxon>
        <taxon>Candidatus Gottesmaniibacteriota</taxon>
    </lineage>
</organism>
<dbReference type="PANTHER" id="PTHR38813">
    <property type="match status" value="1"/>
</dbReference>
<dbReference type="AlphaFoldDB" id="A0A0G0T0L0"/>
<dbReference type="InterPro" id="IPR035093">
    <property type="entry name" value="RelE/ParE_toxin_dom_sf"/>
</dbReference>
<dbReference type="Gene3D" id="3.30.2310.20">
    <property type="entry name" value="RelE-like"/>
    <property type="match status" value="1"/>
</dbReference>
<dbReference type="InterPro" id="IPR007712">
    <property type="entry name" value="RelE/ParE_toxin"/>
</dbReference>
<gene>
    <name evidence="2" type="ORF">UT63_C0072G0008</name>
</gene>
<evidence type="ECO:0000313" key="2">
    <source>
        <dbReference type="EMBL" id="KKR31387.1"/>
    </source>
</evidence>
<reference evidence="2 3" key="1">
    <citation type="journal article" date="2015" name="Nature">
        <title>rRNA introns, odd ribosomes, and small enigmatic genomes across a large radiation of phyla.</title>
        <authorList>
            <person name="Brown C.T."/>
            <person name="Hug L.A."/>
            <person name="Thomas B.C."/>
            <person name="Sharon I."/>
            <person name="Castelle C.J."/>
            <person name="Singh A."/>
            <person name="Wilkins M.J."/>
            <person name="Williams K.H."/>
            <person name="Banfield J.F."/>
        </authorList>
    </citation>
    <scope>NUCLEOTIDE SEQUENCE [LARGE SCALE GENOMIC DNA]</scope>
</reference>
<dbReference type="SUPFAM" id="SSF143011">
    <property type="entry name" value="RelE-like"/>
    <property type="match status" value="1"/>
</dbReference>
<dbReference type="Proteomes" id="UP000034539">
    <property type="component" value="Unassembled WGS sequence"/>
</dbReference>
<protein>
    <submittedName>
        <fullName evidence="2">Plasmid stabilization system</fullName>
    </submittedName>
</protein>
<accession>A0A0G0T0L0</accession>
<dbReference type="EMBL" id="LBXN01000072">
    <property type="protein sequence ID" value="KKR31387.1"/>
    <property type="molecule type" value="Genomic_DNA"/>
</dbReference>
<sequence length="82" mass="9658">MKIYITSKAQRELDKISDSIAKNIVTNILKLSDHPFPDNSKKLSGQENYRLRIGSFRVIYFIDKKKKEITVLRVADRKTIYR</sequence>
<evidence type="ECO:0000256" key="1">
    <source>
        <dbReference type="ARBA" id="ARBA00022649"/>
    </source>
</evidence>
<proteinExistence type="predicted"/>
<keyword evidence="1" id="KW-1277">Toxin-antitoxin system</keyword>
<dbReference type="Pfam" id="PF05016">
    <property type="entry name" value="ParE_toxin"/>
    <property type="match status" value="1"/>
</dbReference>
<evidence type="ECO:0000313" key="3">
    <source>
        <dbReference type="Proteomes" id="UP000034539"/>
    </source>
</evidence>
<comment type="caution">
    <text evidence="2">The sequence shown here is derived from an EMBL/GenBank/DDBJ whole genome shotgun (WGS) entry which is preliminary data.</text>
</comment>
<dbReference type="PANTHER" id="PTHR38813:SF1">
    <property type="entry name" value="TOXIN RELE1-RELATED"/>
    <property type="match status" value="1"/>
</dbReference>
<dbReference type="InterPro" id="IPR052747">
    <property type="entry name" value="TA_system_RelE_toxin"/>
</dbReference>
<name>A0A0G0T0L0_9BACT</name>